<proteinExistence type="predicted"/>
<dbReference type="AlphaFoldDB" id="A0AAD2FZD0"/>
<dbReference type="Proteomes" id="UP001295423">
    <property type="component" value="Unassembled WGS sequence"/>
</dbReference>
<gene>
    <name evidence="1" type="ORF">CYCCA115_LOCUS17049</name>
</gene>
<organism evidence="1 2">
    <name type="scientific">Cylindrotheca closterium</name>
    <dbReference type="NCBI Taxonomy" id="2856"/>
    <lineage>
        <taxon>Eukaryota</taxon>
        <taxon>Sar</taxon>
        <taxon>Stramenopiles</taxon>
        <taxon>Ochrophyta</taxon>
        <taxon>Bacillariophyta</taxon>
        <taxon>Bacillariophyceae</taxon>
        <taxon>Bacillariophycidae</taxon>
        <taxon>Bacillariales</taxon>
        <taxon>Bacillariaceae</taxon>
        <taxon>Cylindrotheca</taxon>
    </lineage>
</organism>
<evidence type="ECO:0000313" key="2">
    <source>
        <dbReference type="Proteomes" id="UP001295423"/>
    </source>
</evidence>
<accession>A0AAD2FZD0</accession>
<reference evidence="1" key="1">
    <citation type="submission" date="2023-08" db="EMBL/GenBank/DDBJ databases">
        <authorList>
            <person name="Audoor S."/>
            <person name="Bilcke G."/>
        </authorList>
    </citation>
    <scope>NUCLEOTIDE SEQUENCE</scope>
</reference>
<evidence type="ECO:0000313" key="1">
    <source>
        <dbReference type="EMBL" id="CAJ1958154.1"/>
    </source>
</evidence>
<protein>
    <submittedName>
        <fullName evidence="1">Uncharacterized protein</fullName>
    </submittedName>
</protein>
<keyword evidence="2" id="KW-1185">Reference proteome</keyword>
<dbReference type="EMBL" id="CAKOGP040001969">
    <property type="protein sequence ID" value="CAJ1958154.1"/>
    <property type="molecule type" value="Genomic_DNA"/>
</dbReference>
<name>A0AAD2FZD0_9STRA</name>
<sequence>MSAKQDELLLRTPMAERTRQTDINAMISDIDSDAKQRSKVEKKNAAKIVLDLSPRSLVDDFQLTNKRRRVSFESYPISVSALLDESSPSTPVRLGIRCIKLGFRHRNDLRIADSYSISSPSRIPLLSLED</sequence>
<comment type="caution">
    <text evidence="1">The sequence shown here is derived from an EMBL/GenBank/DDBJ whole genome shotgun (WGS) entry which is preliminary data.</text>
</comment>